<protein>
    <recommendedName>
        <fullName evidence="3">GNAT family N-acetyltransferase</fullName>
    </recommendedName>
</protein>
<evidence type="ECO:0000313" key="1">
    <source>
        <dbReference type="EMBL" id="OWW20626.1"/>
    </source>
</evidence>
<dbReference type="AlphaFoldDB" id="A0A254TD97"/>
<dbReference type="Gene3D" id="3.40.630.30">
    <property type="match status" value="1"/>
</dbReference>
<evidence type="ECO:0000313" key="2">
    <source>
        <dbReference type="Proteomes" id="UP000197535"/>
    </source>
</evidence>
<dbReference type="InterPro" id="IPR016181">
    <property type="entry name" value="Acyl_CoA_acyltransferase"/>
</dbReference>
<accession>A0A254TD97</accession>
<reference evidence="1 2" key="1">
    <citation type="submission" date="2016-02" db="EMBL/GenBank/DDBJ databases">
        <authorList>
            <person name="Wen L."/>
            <person name="He K."/>
            <person name="Yang H."/>
        </authorList>
    </citation>
    <scope>NUCLEOTIDE SEQUENCE [LARGE SCALE GENOMIC DNA]</scope>
    <source>
        <strain evidence="1 2">TSA40</strain>
    </source>
</reference>
<evidence type="ECO:0008006" key="3">
    <source>
        <dbReference type="Google" id="ProtNLM"/>
    </source>
</evidence>
<dbReference type="RefSeq" id="WP_088707497.1">
    <property type="nucleotide sequence ID" value="NZ_LSTO01000001.1"/>
</dbReference>
<keyword evidence="2" id="KW-1185">Reference proteome</keyword>
<name>A0A254TD97_9BURK</name>
<sequence length="259" mass="28880">MTASVLRNAWTAPHANDFAASHLTANATNVERLPFTIRVVENESDLRKAVDVRHAAYARHLPELGATLKNPEAMDYDDDVVVLLAESKLDRTPLGTARIQTNRHRPLCVEQSIVLPMQFQDRRLAEVTRLGVEIGRVGRLVKIALVKASFMYCEQNNIEFAIAAGRAPIDQQYEALLFSDIYPEQGFVPLQHAGNLPHRVMSFDIGTGYARWSAAKHPLLGFFSDTLHPDISVERRWVPAMPHVIPAYRAPSASAALPR</sequence>
<organism evidence="1 2">
    <name type="scientific">Noviherbaspirillum denitrificans</name>
    <dbReference type="NCBI Taxonomy" id="1968433"/>
    <lineage>
        <taxon>Bacteria</taxon>
        <taxon>Pseudomonadati</taxon>
        <taxon>Pseudomonadota</taxon>
        <taxon>Betaproteobacteria</taxon>
        <taxon>Burkholderiales</taxon>
        <taxon>Oxalobacteraceae</taxon>
        <taxon>Noviherbaspirillum</taxon>
    </lineage>
</organism>
<dbReference type="SUPFAM" id="SSF55729">
    <property type="entry name" value="Acyl-CoA N-acyltransferases (Nat)"/>
    <property type="match status" value="1"/>
</dbReference>
<comment type="caution">
    <text evidence="1">The sequence shown here is derived from an EMBL/GenBank/DDBJ whole genome shotgun (WGS) entry which is preliminary data.</text>
</comment>
<proteinExistence type="predicted"/>
<dbReference type="Proteomes" id="UP000197535">
    <property type="component" value="Unassembled WGS sequence"/>
</dbReference>
<dbReference type="EMBL" id="LSTO01000001">
    <property type="protein sequence ID" value="OWW20626.1"/>
    <property type="molecule type" value="Genomic_DNA"/>
</dbReference>
<gene>
    <name evidence="1" type="ORF">AYR66_15175</name>
</gene>
<dbReference type="OrthoDB" id="8773859at2"/>